<evidence type="ECO:0000256" key="7">
    <source>
        <dbReference type="SAM" id="Phobius"/>
    </source>
</evidence>
<feature type="transmembrane region" description="Helical" evidence="7">
    <location>
        <begin position="234"/>
        <end position="255"/>
    </location>
</feature>
<feature type="transmembrane region" description="Helical" evidence="7">
    <location>
        <begin position="322"/>
        <end position="344"/>
    </location>
</feature>
<accession>S5DJ66</accession>
<feature type="transmembrane region" description="Helical" evidence="7">
    <location>
        <begin position="391"/>
        <end position="411"/>
    </location>
</feature>
<feature type="transmembrane region" description="Helical" evidence="7">
    <location>
        <begin position="356"/>
        <end position="379"/>
    </location>
</feature>
<dbReference type="PROSITE" id="PS50850">
    <property type="entry name" value="MFS"/>
    <property type="match status" value="1"/>
</dbReference>
<keyword evidence="5 7" id="KW-1133">Transmembrane helix</keyword>
<keyword evidence="4 7" id="KW-0812">Transmembrane</keyword>
<dbReference type="InterPro" id="IPR011701">
    <property type="entry name" value="MFS"/>
</dbReference>
<name>S5DJ66_9ACTN</name>
<dbReference type="InterPro" id="IPR036259">
    <property type="entry name" value="MFS_trans_sf"/>
</dbReference>
<evidence type="ECO:0000256" key="4">
    <source>
        <dbReference type="ARBA" id="ARBA00022692"/>
    </source>
</evidence>
<feature type="transmembrane region" description="Helical" evidence="7">
    <location>
        <begin position="295"/>
        <end position="316"/>
    </location>
</feature>
<dbReference type="GO" id="GO:0005886">
    <property type="term" value="C:plasma membrane"/>
    <property type="evidence" value="ECO:0007669"/>
    <property type="project" value="UniProtKB-SubCell"/>
</dbReference>
<evidence type="ECO:0000256" key="5">
    <source>
        <dbReference type="ARBA" id="ARBA00022989"/>
    </source>
</evidence>
<dbReference type="EMBL" id="KC811111">
    <property type="protein sequence ID" value="AGQ18739.1"/>
    <property type="molecule type" value="Genomic_DNA"/>
</dbReference>
<keyword evidence="3" id="KW-1003">Cell membrane</keyword>
<feature type="domain" description="Major facilitator superfamily (MFS) profile" evidence="8">
    <location>
        <begin position="1"/>
        <end position="408"/>
    </location>
</feature>
<evidence type="ECO:0000256" key="1">
    <source>
        <dbReference type="ARBA" id="ARBA00004651"/>
    </source>
</evidence>
<keyword evidence="2" id="KW-0813">Transport</keyword>
<dbReference type="Pfam" id="PF07690">
    <property type="entry name" value="MFS_1"/>
    <property type="match status" value="1"/>
</dbReference>
<protein>
    <submittedName>
        <fullName evidence="9">H+ antiporter protein</fullName>
    </submittedName>
</protein>
<feature type="transmembrane region" description="Helical" evidence="7">
    <location>
        <begin position="49"/>
        <end position="71"/>
    </location>
</feature>
<dbReference type="CDD" id="cd06173">
    <property type="entry name" value="MFS_MefA_like"/>
    <property type="match status" value="1"/>
</dbReference>
<evidence type="ECO:0000259" key="8">
    <source>
        <dbReference type="PROSITE" id="PS50850"/>
    </source>
</evidence>
<feature type="transmembrane region" description="Helical" evidence="7">
    <location>
        <begin position="91"/>
        <end position="117"/>
    </location>
</feature>
<feature type="transmembrane region" description="Helical" evidence="7">
    <location>
        <begin position="267"/>
        <end position="288"/>
    </location>
</feature>
<dbReference type="GO" id="GO:0022857">
    <property type="term" value="F:transmembrane transporter activity"/>
    <property type="evidence" value="ECO:0007669"/>
    <property type="project" value="InterPro"/>
</dbReference>
<feature type="transmembrane region" description="Helical" evidence="7">
    <location>
        <begin position="138"/>
        <end position="160"/>
    </location>
</feature>
<feature type="transmembrane region" description="Helical" evidence="7">
    <location>
        <begin position="180"/>
        <end position="199"/>
    </location>
</feature>
<proteinExistence type="predicted"/>
<reference evidence="9" key="1">
    <citation type="journal article" date="2013" name="Sci. Rep.">
        <title>Metagenomics uncovers a new group of low GC and ultra-small marine Actinobacteria.</title>
        <authorList>
            <person name="Ghai R."/>
            <person name="Mizuno C.M."/>
            <person name="Picazo A."/>
            <person name="Camacho A."/>
            <person name="Rodriguez-Valera F."/>
        </authorList>
    </citation>
    <scope>NUCLEOTIDE SEQUENCE</scope>
</reference>
<dbReference type="SUPFAM" id="SSF103473">
    <property type="entry name" value="MFS general substrate transporter"/>
    <property type="match status" value="1"/>
</dbReference>
<sequence>MKSVKIFSRSPFSILWWSGTLSSFGDWATLFASVALASYLGANDGNSELTAVVPVVARIIPAFMSSFAGLLADRFNKKNVMIISDLVRMVIVLGLFFATTLFHLFLINFVAEIFSLIRQPSREAIVPELVENNYLVKANSLFVVGTYASLPLASLIFGFFSDAKFVDKIVTFGNGWSGSIVFLLDSLTFLLSAYFLFFLKTTSSGQSPEVKSSAISDLKEGLNYFFNNKELRTVTNSISLSLIGAGALFVLGSSYLTQSLQFSQSSFGFMIASFGFGIIFTMVILSYFVTSFNRVSFFIGISMIITGLSLLFAFNSYEFSTILFFIFISGIGSGTVYLLTVSYLQSTTDENLRGRVFGNFYTIGRLSLLISVFISGFLASFANNYFEVDGVLLVLRLSSCFILFSGLLTFIKGYRKIIKDFGFENSNFNKLRLNLESNEDEPL</sequence>
<evidence type="ECO:0000256" key="2">
    <source>
        <dbReference type="ARBA" id="ARBA00022448"/>
    </source>
</evidence>
<dbReference type="InterPro" id="IPR020846">
    <property type="entry name" value="MFS_dom"/>
</dbReference>
<dbReference type="Gene3D" id="1.20.1250.20">
    <property type="entry name" value="MFS general substrate transporter like domains"/>
    <property type="match status" value="1"/>
</dbReference>
<dbReference type="PANTHER" id="PTHR43266:SF2">
    <property type="entry name" value="MAJOR FACILITATOR SUPERFAMILY (MFS) PROFILE DOMAIN-CONTAINING PROTEIN"/>
    <property type="match status" value="1"/>
</dbReference>
<evidence type="ECO:0000256" key="3">
    <source>
        <dbReference type="ARBA" id="ARBA00022475"/>
    </source>
</evidence>
<feature type="transmembrane region" description="Helical" evidence="7">
    <location>
        <begin position="14"/>
        <end position="37"/>
    </location>
</feature>
<evidence type="ECO:0000313" key="9">
    <source>
        <dbReference type="EMBL" id="AGQ18739.1"/>
    </source>
</evidence>
<dbReference type="PANTHER" id="PTHR43266">
    <property type="entry name" value="MACROLIDE-EFFLUX PROTEIN"/>
    <property type="match status" value="1"/>
</dbReference>
<dbReference type="AlphaFoldDB" id="S5DJ66"/>
<organism evidence="9">
    <name type="scientific">Candidatus Actinomarina minuta</name>
    <dbReference type="NCBI Taxonomy" id="1389454"/>
    <lineage>
        <taxon>Bacteria</taxon>
        <taxon>Bacillati</taxon>
        <taxon>Actinomycetota</taxon>
        <taxon>Actinomycetes</taxon>
        <taxon>Candidatus Actinomarinidae</taxon>
        <taxon>Candidatus Actinomarinales</taxon>
        <taxon>Candidatus Actinomarineae</taxon>
        <taxon>Candidatus Actinomarinaceae</taxon>
        <taxon>Candidatus Actinomarina</taxon>
    </lineage>
</organism>
<comment type="subcellular location">
    <subcellularLocation>
        <location evidence="1">Cell membrane</location>
        <topology evidence="1">Multi-pass membrane protein</topology>
    </subcellularLocation>
</comment>
<evidence type="ECO:0000256" key="6">
    <source>
        <dbReference type="ARBA" id="ARBA00023136"/>
    </source>
</evidence>
<keyword evidence="6 7" id="KW-0472">Membrane</keyword>